<dbReference type="SMART" id="SM00365">
    <property type="entry name" value="LRR_SD22"/>
    <property type="match status" value="6"/>
</dbReference>
<sequence>MEPSLRIRRETFLALLMIHLITAVGFLHYRCPDYCRCDRRTKTVTCKENLFAEVPPNLPINTKTLDLQGQSFTNLQRISLYPIRTLRKLNLADGNIHSIADDALRNTPKLKRLNLSFNYLNEIPTAVSAGISIKELIMPYNNIRSLHSDDFANLTQLEILDLDNNFISSLPSGVFSHLKKLAILYLSNNSIRSLSGAIFGNLSKLEELHLTHNRIQVVSSGWLNSVPNAWVLELGFAVEEGNHTAAANLLTTVGTDVYLQNVERLVVSGNDMLDIPCEDFLVFPSLKHLDLSLNSFTDIPQACFSMLSELETLILNNNAINALKQGAFYNSTSIWTLDLSFNHLQELQPGAFLGSYLETLDLSSNKIRRLNNGSFIGLEHLPYLYLMGNRIERLTRTILRPLKNLYILDLRMNRLTRVSNQFCNMSSLTNLALTGNLIEYISPGAFRGSDNLRGLFLDGNRIQTVAEETFNLPNLVAVKLNNNPWHCDCRMRWIREAMFPDSKRHTWMLYTDVEGVNSYMGITCASPTSFANFSLFRIKETEIFRLICTSYVSPLAIEIIVGISFAIIASSTLCYVAKLYCKVRELERTGAETAKSLS</sequence>
<dbReference type="InterPro" id="IPR032675">
    <property type="entry name" value="LRR_dom_sf"/>
</dbReference>
<evidence type="ECO:0000313" key="7">
    <source>
        <dbReference type="Proteomes" id="UP000887568"/>
    </source>
</evidence>
<evidence type="ECO:0000256" key="4">
    <source>
        <dbReference type="ARBA" id="ARBA00023180"/>
    </source>
</evidence>
<dbReference type="Proteomes" id="UP000887568">
    <property type="component" value="Unplaced"/>
</dbReference>
<keyword evidence="5" id="KW-1133">Transmembrane helix</keyword>
<name>A0A913ZRE5_PATMI</name>
<dbReference type="OrthoDB" id="2013775at2759"/>
<dbReference type="RefSeq" id="XP_038054232.1">
    <property type="nucleotide sequence ID" value="XM_038198304.1"/>
</dbReference>
<dbReference type="FunFam" id="3.80.10.10:FF:000770">
    <property type="entry name" value="Uncharacterized protein"/>
    <property type="match status" value="1"/>
</dbReference>
<dbReference type="InterPro" id="IPR003591">
    <property type="entry name" value="Leu-rich_rpt_typical-subtyp"/>
</dbReference>
<keyword evidence="2" id="KW-0732">Signal</keyword>
<keyword evidence="5" id="KW-0472">Membrane</keyword>
<keyword evidence="5" id="KW-0812">Transmembrane</keyword>
<evidence type="ECO:0000256" key="5">
    <source>
        <dbReference type="SAM" id="Phobius"/>
    </source>
</evidence>
<dbReference type="InterPro" id="IPR050333">
    <property type="entry name" value="SLRP"/>
</dbReference>
<reference evidence="6" key="1">
    <citation type="submission" date="2022-11" db="UniProtKB">
        <authorList>
            <consortium name="EnsemblMetazoa"/>
        </authorList>
    </citation>
    <scope>IDENTIFICATION</scope>
</reference>
<feature type="transmembrane region" description="Helical" evidence="5">
    <location>
        <begin position="555"/>
        <end position="577"/>
    </location>
</feature>
<accession>A0A913ZRE5</accession>
<dbReference type="SMART" id="SM00369">
    <property type="entry name" value="LRR_TYP"/>
    <property type="match status" value="13"/>
</dbReference>
<dbReference type="AlphaFoldDB" id="A0A913ZRE5"/>
<dbReference type="SUPFAM" id="SSF52058">
    <property type="entry name" value="L domain-like"/>
    <property type="match status" value="2"/>
</dbReference>
<organism evidence="6 7">
    <name type="scientific">Patiria miniata</name>
    <name type="common">Bat star</name>
    <name type="synonym">Asterina miniata</name>
    <dbReference type="NCBI Taxonomy" id="46514"/>
    <lineage>
        <taxon>Eukaryota</taxon>
        <taxon>Metazoa</taxon>
        <taxon>Echinodermata</taxon>
        <taxon>Eleutherozoa</taxon>
        <taxon>Asterozoa</taxon>
        <taxon>Asteroidea</taxon>
        <taxon>Valvatacea</taxon>
        <taxon>Valvatida</taxon>
        <taxon>Asterinidae</taxon>
        <taxon>Patiria</taxon>
    </lineage>
</organism>
<feature type="transmembrane region" description="Helical" evidence="5">
    <location>
        <begin position="12"/>
        <end position="29"/>
    </location>
</feature>
<dbReference type="Pfam" id="PF13855">
    <property type="entry name" value="LRR_8"/>
    <property type="match status" value="3"/>
</dbReference>
<dbReference type="PANTHER" id="PTHR45712">
    <property type="entry name" value="AGAP008170-PA"/>
    <property type="match status" value="1"/>
</dbReference>
<dbReference type="PROSITE" id="PS51450">
    <property type="entry name" value="LRR"/>
    <property type="match status" value="4"/>
</dbReference>
<evidence type="ECO:0000256" key="1">
    <source>
        <dbReference type="ARBA" id="ARBA00022614"/>
    </source>
</evidence>
<dbReference type="PANTHER" id="PTHR45712:SF22">
    <property type="entry name" value="INSULIN-LIKE GROWTH FACTOR-BINDING PROTEIN COMPLEX ACID LABILE SUBUNIT"/>
    <property type="match status" value="1"/>
</dbReference>
<dbReference type="InterPro" id="IPR001611">
    <property type="entry name" value="Leu-rich_rpt"/>
</dbReference>
<keyword evidence="7" id="KW-1185">Reference proteome</keyword>
<evidence type="ECO:0000256" key="3">
    <source>
        <dbReference type="ARBA" id="ARBA00022737"/>
    </source>
</evidence>
<dbReference type="EnsemblMetazoa" id="XM_038198304.1">
    <property type="protein sequence ID" value="XP_038054232.1"/>
    <property type="gene ID" value="LOC119726567"/>
</dbReference>
<dbReference type="GeneID" id="119726567"/>
<dbReference type="OMA" id="RWIREAM"/>
<protein>
    <submittedName>
        <fullName evidence="6">Uncharacterized protein</fullName>
    </submittedName>
</protein>
<keyword evidence="4" id="KW-0325">Glycoprotein</keyword>
<dbReference type="Gene3D" id="3.80.10.10">
    <property type="entry name" value="Ribonuclease Inhibitor"/>
    <property type="match status" value="4"/>
</dbReference>
<evidence type="ECO:0000256" key="2">
    <source>
        <dbReference type="ARBA" id="ARBA00022729"/>
    </source>
</evidence>
<proteinExistence type="predicted"/>
<evidence type="ECO:0000313" key="6">
    <source>
        <dbReference type="EnsemblMetazoa" id="XP_038054232.1"/>
    </source>
</evidence>
<keyword evidence="3" id="KW-0677">Repeat</keyword>
<dbReference type="Pfam" id="PF00560">
    <property type="entry name" value="LRR_1"/>
    <property type="match status" value="1"/>
</dbReference>
<keyword evidence="1" id="KW-0433">Leucine-rich repeat</keyword>